<accession>A0AAJ7LNN1</accession>
<organism evidence="11 12">
    <name type="scientific">Lates calcarifer</name>
    <name type="common">Barramundi</name>
    <name type="synonym">Holocentrus calcarifer</name>
    <dbReference type="NCBI Taxonomy" id="8187"/>
    <lineage>
        <taxon>Eukaryota</taxon>
        <taxon>Metazoa</taxon>
        <taxon>Chordata</taxon>
        <taxon>Craniata</taxon>
        <taxon>Vertebrata</taxon>
        <taxon>Euteleostomi</taxon>
        <taxon>Actinopterygii</taxon>
        <taxon>Neopterygii</taxon>
        <taxon>Teleostei</taxon>
        <taxon>Neoteleostei</taxon>
        <taxon>Acanthomorphata</taxon>
        <taxon>Carangaria</taxon>
        <taxon>Carangaria incertae sedis</taxon>
        <taxon>Centropomidae</taxon>
        <taxon>Lates</taxon>
    </lineage>
</organism>
<keyword evidence="5 10" id="KW-1133">Transmembrane helix</keyword>
<reference evidence="12" key="1">
    <citation type="submission" date="2025-08" db="UniProtKB">
        <authorList>
            <consortium name="RefSeq"/>
        </authorList>
    </citation>
    <scope>IDENTIFICATION</scope>
    <source>
        <tissue evidence="12">Brain</tissue>
    </source>
</reference>
<proteinExistence type="inferred from homology"/>
<keyword evidence="7 10" id="KW-0472">Membrane</keyword>
<keyword evidence="3" id="KW-0813">Transport</keyword>
<comment type="subcellular location">
    <subcellularLocation>
        <location evidence="1">Membrane</location>
        <topology evidence="1">Multi-pass membrane protein</topology>
    </subcellularLocation>
</comment>
<evidence type="ECO:0000256" key="5">
    <source>
        <dbReference type="ARBA" id="ARBA00022989"/>
    </source>
</evidence>
<evidence type="ECO:0000256" key="8">
    <source>
        <dbReference type="ARBA" id="ARBA00023303"/>
    </source>
</evidence>
<keyword evidence="8" id="KW-0407">Ion channel</keyword>
<evidence type="ECO:0000256" key="2">
    <source>
        <dbReference type="ARBA" id="ARBA00008497"/>
    </source>
</evidence>
<evidence type="ECO:0000256" key="7">
    <source>
        <dbReference type="ARBA" id="ARBA00023136"/>
    </source>
</evidence>
<dbReference type="GO" id="GO:0034220">
    <property type="term" value="P:monoatomic ion transmembrane transport"/>
    <property type="evidence" value="ECO:0007669"/>
    <property type="project" value="UniProtKB-KW"/>
</dbReference>
<dbReference type="Proteomes" id="UP000694890">
    <property type="component" value="Linkage group LG6"/>
</dbReference>
<evidence type="ECO:0000256" key="4">
    <source>
        <dbReference type="ARBA" id="ARBA00022692"/>
    </source>
</evidence>
<evidence type="ECO:0000256" key="1">
    <source>
        <dbReference type="ARBA" id="ARBA00004141"/>
    </source>
</evidence>
<evidence type="ECO:0000256" key="6">
    <source>
        <dbReference type="ARBA" id="ARBA00023065"/>
    </source>
</evidence>
<feature type="transmembrane region" description="Helical" evidence="10">
    <location>
        <begin position="101"/>
        <end position="121"/>
    </location>
</feature>
<dbReference type="InterPro" id="IPR029569">
    <property type="entry name" value="CALHM"/>
</dbReference>
<dbReference type="GO" id="GO:1904669">
    <property type="term" value="P:ATP export"/>
    <property type="evidence" value="ECO:0007669"/>
    <property type="project" value="UniProtKB-ARBA"/>
</dbReference>
<feature type="compositionally biased region" description="Polar residues" evidence="9">
    <location>
        <begin position="271"/>
        <end position="294"/>
    </location>
</feature>
<dbReference type="KEGG" id="lcf:108879739"/>
<feature type="transmembrane region" description="Helical" evidence="10">
    <location>
        <begin position="170"/>
        <end position="189"/>
    </location>
</feature>
<gene>
    <name evidence="12" type="primary">LOC108879739</name>
</gene>
<name>A0AAJ7LNN1_LATCA</name>
<evidence type="ECO:0000313" key="12">
    <source>
        <dbReference type="RefSeq" id="XP_018526649.1"/>
    </source>
</evidence>
<feature type="transmembrane region" description="Helical" evidence="10">
    <location>
        <begin position="47"/>
        <end position="64"/>
    </location>
</feature>
<dbReference type="RefSeq" id="XP_018526649.1">
    <property type="nucleotide sequence ID" value="XM_018671133.2"/>
</dbReference>
<protein>
    <submittedName>
        <fullName evidence="12">Uncharacterized protein LOC108879739</fullName>
    </submittedName>
</protein>
<feature type="region of interest" description="Disordered" evidence="9">
    <location>
        <begin position="250"/>
        <end position="294"/>
    </location>
</feature>
<evidence type="ECO:0000256" key="10">
    <source>
        <dbReference type="SAM" id="Phobius"/>
    </source>
</evidence>
<evidence type="ECO:0000313" key="11">
    <source>
        <dbReference type="Proteomes" id="UP000694890"/>
    </source>
</evidence>
<evidence type="ECO:0000256" key="3">
    <source>
        <dbReference type="ARBA" id="ARBA00022448"/>
    </source>
</evidence>
<dbReference type="Pfam" id="PF14798">
    <property type="entry name" value="Ca_hom_mod"/>
    <property type="match status" value="1"/>
</dbReference>
<feature type="compositionally biased region" description="Gly residues" evidence="9">
    <location>
        <begin position="257"/>
        <end position="266"/>
    </location>
</feature>
<dbReference type="GO" id="GO:0016020">
    <property type="term" value="C:membrane"/>
    <property type="evidence" value="ECO:0007669"/>
    <property type="project" value="UniProtKB-SubCell"/>
</dbReference>
<sequence>MSSFPSNLDAKQLSTYVAVIVIFVYNNVLHQDIECACNRQKQTLDCWLYVTLPFFILSVLQLWMKKSFSRIWKYICTSQRTGPCTCKTECIQGCRKRFSRFFWLLSYDMFRAIFIGMLWVMSLLIDGDWYVCCYNDQSEKYPQLACKEKNNRTAVEQEIIARLKNKSRRIGMSMLLCSIIVVAFMACVWKTCRNRKVLYYKNILKEGEKKLKAHLVKKATEKLDQLNDGEWENYFNNGMDLIEEIEKKENQNTEGTNNGGQSGNTGGANNDGQSGDTGSSLNEGGQEETGNPYQ</sequence>
<evidence type="ECO:0000256" key="9">
    <source>
        <dbReference type="SAM" id="MobiDB-lite"/>
    </source>
</evidence>
<dbReference type="GeneID" id="108879739"/>
<keyword evidence="6" id="KW-0406">Ion transport</keyword>
<comment type="similarity">
    <text evidence="2">Belongs to the CALHM family.</text>
</comment>
<dbReference type="AlphaFoldDB" id="A0AAJ7LNN1"/>
<keyword evidence="4 10" id="KW-0812">Transmembrane</keyword>